<dbReference type="SUPFAM" id="SSF48371">
    <property type="entry name" value="ARM repeat"/>
    <property type="match status" value="1"/>
</dbReference>
<dbReference type="GO" id="GO:0006417">
    <property type="term" value="P:regulation of translation"/>
    <property type="evidence" value="ECO:0007669"/>
    <property type="project" value="TreeGrafter"/>
</dbReference>
<keyword evidence="1" id="KW-0677">Repeat</keyword>
<dbReference type="InterPro" id="IPR001313">
    <property type="entry name" value="Pumilio_RNA-bd_rpt"/>
</dbReference>
<gene>
    <name evidence="4" type="ORF">CTAYLR_002957</name>
</gene>
<dbReference type="EMBL" id="JAQMWT010000675">
    <property type="protein sequence ID" value="KAJ8598330.1"/>
    <property type="molecule type" value="Genomic_DNA"/>
</dbReference>
<dbReference type="GO" id="GO:0003729">
    <property type="term" value="F:mRNA binding"/>
    <property type="evidence" value="ECO:0007669"/>
    <property type="project" value="TreeGrafter"/>
</dbReference>
<dbReference type="GO" id="GO:0005730">
    <property type="term" value="C:nucleolus"/>
    <property type="evidence" value="ECO:0007669"/>
    <property type="project" value="TreeGrafter"/>
</dbReference>
<dbReference type="SMART" id="SM00025">
    <property type="entry name" value="Pumilio"/>
    <property type="match status" value="2"/>
</dbReference>
<dbReference type="AlphaFoldDB" id="A0AAD7U5Q3"/>
<dbReference type="Pfam" id="PF08144">
    <property type="entry name" value="CPL"/>
    <property type="match status" value="1"/>
</dbReference>
<dbReference type="Proteomes" id="UP001230188">
    <property type="component" value="Unassembled WGS sequence"/>
</dbReference>
<protein>
    <recommendedName>
        <fullName evidence="3">CPL domain-containing protein</fullName>
    </recommendedName>
</protein>
<evidence type="ECO:0000256" key="2">
    <source>
        <dbReference type="ARBA" id="ARBA00022884"/>
    </source>
</evidence>
<name>A0AAD7U5Q3_9STRA</name>
<evidence type="ECO:0000259" key="3">
    <source>
        <dbReference type="Pfam" id="PF08144"/>
    </source>
</evidence>
<evidence type="ECO:0000313" key="4">
    <source>
        <dbReference type="EMBL" id="KAJ8598330.1"/>
    </source>
</evidence>
<dbReference type="PANTHER" id="PTHR13389">
    <property type="entry name" value="PUMILIO HOMOLOG 3"/>
    <property type="match status" value="1"/>
</dbReference>
<sequence>MVVKGRKEKAAKKEKVVKKTEDGVGESIKLWNTFRAKSMDKEKRRSLIEKTLGGHLKGKLFETSLKHDGARVVQAMIRYGDAPQRAKIQSELVPRFVELAKVPYACHVAIALCRHAFEPQSFFAAVRGKFAKLGTHATAGPVADALLRHLAEHSAAGRSLKRKLLSEFFDQEHDTLEGAVAADPARGGRFVAGALRTAQRLVEKGLAQHLLAHEVFWEVARAADATQLAELASSSVEAAPHVAASRPGALSVCRLVGAADPKIRKKILKAFPKDAISHKFAHLVVWRAMACVDDTVFTNKQVDLSADVATHPVGGRVCVWLLRGHLALNQDEELALAGASTSKKPDETRRAELEANALAKLREACVDQPVAFLSSRAGAMVAAELVIHGCEDAAVALAKAAAVDFPVAAGCAIVDHDVAHASLKSILQKEAHKGGTIFGRAFFDLVKNDLAAWASSNRGAFILDALLAYHNNADFAVKTAATLKPLLQRRDDDAAWANTKGADALRKNRLILLHHQ</sequence>
<feature type="domain" description="CPL" evidence="3">
    <location>
        <begin position="339"/>
        <end position="431"/>
    </location>
</feature>
<comment type="caution">
    <text evidence="4">The sequence shown here is derived from an EMBL/GenBank/DDBJ whole genome shotgun (WGS) entry which is preliminary data.</text>
</comment>
<dbReference type="InterPro" id="IPR040059">
    <property type="entry name" value="PUM3"/>
</dbReference>
<dbReference type="PANTHER" id="PTHR13389:SF0">
    <property type="entry name" value="PUMILIO HOMOLOG 3"/>
    <property type="match status" value="1"/>
</dbReference>
<proteinExistence type="predicted"/>
<dbReference type="InterPro" id="IPR016024">
    <property type="entry name" value="ARM-type_fold"/>
</dbReference>
<reference evidence="4" key="1">
    <citation type="submission" date="2023-01" db="EMBL/GenBank/DDBJ databases">
        <title>Metagenome sequencing of chrysophaentin producing Chrysophaeum taylorii.</title>
        <authorList>
            <person name="Davison J."/>
            <person name="Bewley C."/>
        </authorList>
    </citation>
    <scope>NUCLEOTIDE SEQUENCE</scope>
    <source>
        <strain evidence="4">NIES-1699</strain>
    </source>
</reference>
<keyword evidence="2" id="KW-0694">RNA-binding</keyword>
<dbReference type="Gene3D" id="1.25.10.10">
    <property type="entry name" value="Leucine-rich Repeat Variant"/>
    <property type="match status" value="1"/>
</dbReference>
<evidence type="ECO:0000313" key="5">
    <source>
        <dbReference type="Proteomes" id="UP001230188"/>
    </source>
</evidence>
<organism evidence="4 5">
    <name type="scientific">Chrysophaeum taylorii</name>
    <dbReference type="NCBI Taxonomy" id="2483200"/>
    <lineage>
        <taxon>Eukaryota</taxon>
        <taxon>Sar</taxon>
        <taxon>Stramenopiles</taxon>
        <taxon>Ochrophyta</taxon>
        <taxon>Pelagophyceae</taxon>
        <taxon>Pelagomonadales</taxon>
        <taxon>Pelagomonadaceae</taxon>
        <taxon>Chrysophaeum</taxon>
    </lineage>
</organism>
<accession>A0AAD7U5Q3</accession>
<dbReference type="InterPro" id="IPR011989">
    <property type="entry name" value="ARM-like"/>
</dbReference>
<evidence type="ECO:0000256" key="1">
    <source>
        <dbReference type="ARBA" id="ARBA00022737"/>
    </source>
</evidence>
<keyword evidence="5" id="KW-1185">Reference proteome</keyword>
<dbReference type="InterPro" id="IPR012959">
    <property type="entry name" value="CPL_dom"/>
</dbReference>